<protein>
    <submittedName>
        <fullName evidence="1">Uncharacterized protein</fullName>
    </submittedName>
</protein>
<organism evidence="1 2">
    <name type="scientific">Roridomyces roridus</name>
    <dbReference type="NCBI Taxonomy" id="1738132"/>
    <lineage>
        <taxon>Eukaryota</taxon>
        <taxon>Fungi</taxon>
        <taxon>Dikarya</taxon>
        <taxon>Basidiomycota</taxon>
        <taxon>Agaricomycotina</taxon>
        <taxon>Agaricomycetes</taxon>
        <taxon>Agaricomycetidae</taxon>
        <taxon>Agaricales</taxon>
        <taxon>Marasmiineae</taxon>
        <taxon>Mycenaceae</taxon>
        <taxon>Roridomyces</taxon>
    </lineage>
</organism>
<dbReference type="AlphaFoldDB" id="A0AAD7C1Y6"/>
<evidence type="ECO:0000313" key="2">
    <source>
        <dbReference type="Proteomes" id="UP001221142"/>
    </source>
</evidence>
<dbReference type="EMBL" id="JARKIF010000006">
    <property type="protein sequence ID" value="KAJ7636863.1"/>
    <property type="molecule type" value="Genomic_DNA"/>
</dbReference>
<sequence length="381" mass="43327">MSYWSLIPAELGHEITAYNADDMDTLRALCLASKTTRPFAIIHLFSVIRFSCVEDFAWWIEMLGRTPVLTSIVKQVKILGNDVPRRLNRSRRKIFPTVTKLSGNQIIPAFPHLPHVHSVEYNGPGILDIAVQSAPLFPRMHKLQLVNIAFPSFHRLTELVGSCGPLTWLAFDTVRIESFNPESPQLVYRLPNLVGLDQLLVKHCDFEPLFDECIVRLIEQYPPFRLRTLVLARPDDDTDACSISATEKLLQLCARSLENLDLDPLLKDADISESFDMLGHLPVFMALDSLTIWLSWGCEVAHVIGQLKGAPKLTRLIFRFALYDSVYERDLQEFDDLLEDIFPWDVSQSIKIFVAKSFRRAVRLRSISVLPVTGRCIIGVE</sequence>
<evidence type="ECO:0000313" key="1">
    <source>
        <dbReference type="EMBL" id="KAJ7636863.1"/>
    </source>
</evidence>
<proteinExistence type="predicted"/>
<dbReference type="SUPFAM" id="SSF52047">
    <property type="entry name" value="RNI-like"/>
    <property type="match status" value="1"/>
</dbReference>
<keyword evidence="2" id="KW-1185">Reference proteome</keyword>
<gene>
    <name evidence="1" type="ORF">FB45DRAFT_1024962</name>
</gene>
<accession>A0AAD7C1Y6</accession>
<dbReference type="Proteomes" id="UP001221142">
    <property type="component" value="Unassembled WGS sequence"/>
</dbReference>
<reference evidence="1" key="1">
    <citation type="submission" date="2023-03" db="EMBL/GenBank/DDBJ databases">
        <title>Massive genome expansion in bonnet fungi (Mycena s.s.) driven by repeated elements and novel gene families across ecological guilds.</title>
        <authorList>
            <consortium name="Lawrence Berkeley National Laboratory"/>
            <person name="Harder C.B."/>
            <person name="Miyauchi S."/>
            <person name="Viragh M."/>
            <person name="Kuo A."/>
            <person name="Thoen E."/>
            <person name="Andreopoulos B."/>
            <person name="Lu D."/>
            <person name="Skrede I."/>
            <person name="Drula E."/>
            <person name="Henrissat B."/>
            <person name="Morin E."/>
            <person name="Kohler A."/>
            <person name="Barry K."/>
            <person name="LaButti K."/>
            <person name="Morin E."/>
            <person name="Salamov A."/>
            <person name="Lipzen A."/>
            <person name="Mereny Z."/>
            <person name="Hegedus B."/>
            <person name="Baldrian P."/>
            <person name="Stursova M."/>
            <person name="Weitz H."/>
            <person name="Taylor A."/>
            <person name="Grigoriev I.V."/>
            <person name="Nagy L.G."/>
            <person name="Martin F."/>
            <person name="Kauserud H."/>
        </authorList>
    </citation>
    <scope>NUCLEOTIDE SEQUENCE</scope>
    <source>
        <strain evidence="1">9284</strain>
    </source>
</reference>
<name>A0AAD7C1Y6_9AGAR</name>
<comment type="caution">
    <text evidence="1">The sequence shown here is derived from an EMBL/GenBank/DDBJ whole genome shotgun (WGS) entry which is preliminary data.</text>
</comment>